<feature type="transmembrane region" description="Helical" evidence="1">
    <location>
        <begin position="203"/>
        <end position="222"/>
    </location>
</feature>
<dbReference type="AlphaFoldDB" id="A0A975M3V0"/>
<evidence type="ECO:0000313" key="3">
    <source>
        <dbReference type="Proteomes" id="UP000676885"/>
    </source>
</evidence>
<dbReference type="RefSeq" id="WP_210229556.1">
    <property type="nucleotide sequence ID" value="NZ_CP076022.1"/>
</dbReference>
<accession>A0A975M3V0</accession>
<name>A0A975M3V0_9MICC</name>
<proteinExistence type="predicted"/>
<keyword evidence="3" id="KW-1185">Reference proteome</keyword>
<reference evidence="2 3" key="1">
    <citation type="submission" date="2021-05" db="EMBL/GenBank/DDBJ databases">
        <title>Novel species in genus Arthrobacter.</title>
        <authorList>
            <person name="Zhang G."/>
        </authorList>
    </citation>
    <scope>NUCLEOTIDE SEQUENCE [LARGE SCALE GENOMIC DNA]</scope>
    <source>
        <strain evidence="3">zg-ZUI227</strain>
    </source>
</reference>
<feature type="transmembrane region" description="Helical" evidence="1">
    <location>
        <begin position="276"/>
        <end position="297"/>
    </location>
</feature>
<protein>
    <submittedName>
        <fullName evidence="2">Uncharacterized protein</fullName>
    </submittedName>
</protein>
<feature type="transmembrane region" description="Helical" evidence="1">
    <location>
        <begin position="234"/>
        <end position="255"/>
    </location>
</feature>
<dbReference type="Proteomes" id="UP000676885">
    <property type="component" value="Chromosome"/>
</dbReference>
<gene>
    <name evidence="2" type="ORF">KKR91_11145</name>
</gene>
<dbReference type="EMBL" id="CP076022">
    <property type="protein sequence ID" value="QWC09069.1"/>
    <property type="molecule type" value="Genomic_DNA"/>
</dbReference>
<keyword evidence="1" id="KW-0812">Transmembrane</keyword>
<organism evidence="2 3">
    <name type="scientific">Arthrobacter jiangjiafuii</name>
    <dbReference type="NCBI Taxonomy" id="2817475"/>
    <lineage>
        <taxon>Bacteria</taxon>
        <taxon>Bacillati</taxon>
        <taxon>Actinomycetota</taxon>
        <taxon>Actinomycetes</taxon>
        <taxon>Micrococcales</taxon>
        <taxon>Micrococcaceae</taxon>
        <taxon>Arthrobacter</taxon>
    </lineage>
</organism>
<sequence length="303" mass="33731">MAALLETRTQTKAWSMWVGSSSDLQRLFRVVQKQYDSLIAPHVEEKLEQPRRMLEWAEARRVRLRQEATEDGIDSSLASRISENDAEIKKLNDDIKEAEEAALDAGSIELSLTAMNGDRTTLRGTASQLMEYISGERFKYFVALAPSGDIRGRSITIGVDRGAGIDLRVSSTDAQWCRAAFAELEDEISKHVPSWKFIRRQRVLWAFFATLISCVWLLALSRMPSGLTFASRDALWWIAGLTLVSATIMVLALNWTRAYLPAFELVPPNGRARGIALIRWFGTVAATLVLGIIGSALTDIVLG</sequence>
<keyword evidence="1" id="KW-1133">Transmembrane helix</keyword>
<dbReference type="KEGG" id="ajg:KKR91_11145"/>
<evidence type="ECO:0000313" key="2">
    <source>
        <dbReference type="EMBL" id="QWC09069.1"/>
    </source>
</evidence>
<keyword evidence="1" id="KW-0472">Membrane</keyword>
<evidence type="ECO:0000256" key="1">
    <source>
        <dbReference type="SAM" id="Phobius"/>
    </source>
</evidence>